<feature type="compositionally biased region" description="Basic residues" evidence="1">
    <location>
        <begin position="76"/>
        <end position="89"/>
    </location>
</feature>
<dbReference type="AlphaFoldDB" id="A0A0B5DFU8"/>
<feature type="region of interest" description="Disordered" evidence="1">
    <location>
        <begin position="49"/>
        <end position="89"/>
    </location>
</feature>
<accession>A0A0B5DFU8</accession>
<organism evidence="2 3">
    <name type="scientific">Streptomyces nodosus</name>
    <dbReference type="NCBI Taxonomy" id="40318"/>
    <lineage>
        <taxon>Bacteria</taxon>
        <taxon>Bacillati</taxon>
        <taxon>Actinomycetota</taxon>
        <taxon>Actinomycetes</taxon>
        <taxon>Kitasatosporales</taxon>
        <taxon>Streptomycetaceae</taxon>
        <taxon>Streptomyces</taxon>
    </lineage>
</organism>
<sequence length="89" mass="9519">MVDGALHLTVTARTLLRDLAVFPDRLATSLGLAPHDLVVDQSLLTLLPGEARTGSPPETGHLSPSLIPARPARPGHPLRGRPHRLTVRT</sequence>
<dbReference type="Proteomes" id="UP000031526">
    <property type="component" value="Chromosome"/>
</dbReference>
<keyword evidence="3" id="KW-1185">Reference proteome</keyword>
<proteinExistence type="predicted"/>
<dbReference type="HOGENOM" id="CLU_2453381_0_0_11"/>
<dbReference type="OrthoDB" id="10002966at2"/>
<reference evidence="3" key="1">
    <citation type="submission" date="2014-09" db="EMBL/GenBank/DDBJ databases">
        <title>Sequence of the Streptomyces nodosus genome.</title>
        <authorList>
            <person name="Sweeney P."/>
            <person name="Stephens N."/>
            <person name="Murphy C."/>
            <person name="Caffrey P."/>
        </authorList>
    </citation>
    <scope>NUCLEOTIDE SEQUENCE [LARGE SCALE GENOMIC DNA]</scope>
    <source>
        <strain evidence="3">ATCC 14899</strain>
    </source>
</reference>
<evidence type="ECO:0000313" key="3">
    <source>
        <dbReference type="Proteomes" id="UP000031526"/>
    </source>
</evidence>
<gene>
    <name evidence="2" type="ORF">SNOD_01495</name>
</gene>
<evidence type="ECO:0000313" key="2">
    <source>
        <dbReference type="EMBL" id="AJE38887.1"/>
    </source>
</evidence>
<name>A0A0B5DFU8_9ACTN</name>
<evidence type="ECO:0000256" key="1">
    <source>
        <dbReference type="SAM" id="MobiDB-lite"/>
    </source>
</evidence>
<dbReference type="RefSeq" id="WP_043437001.1">
    <property type="nucleotide sequence ID" value="NZ_CP009313.1"/>
</dbReference>
<dbReference type="EMBL" id="CP009313">
    <property type="protein sequence ID" value="AJE38887.1"/>
    <property type="molecule type" value="Genomic_DNA"/>
</dbReference>
<reference evidence="2 3" key="2">
    <citation type="journal article" date="2016" name="Appl. Microbiol. Biotechnol.">
        <title>Exploiting the genome sequence of Streptomyces nodosus for enhanced antibiotic production.</title>
        <authorList>
            <person name="Sweeney P."/>
            <person name="Murphy C.D."/>
            <person name="Caffrey P."/>
        </authorList>
    </citation>
    <scope>NUCLEOTIDE SEQUENCE [LARGE SCALE GENOMIC DNA]</scope>
    <source>
        <strain evidence="2 3">ATCC 14899</strain>
    </source>
</reference>
<protein>
    <submittedName>
        <fullName evidence="2">Uncharacterized protein</fullName>
    </submittedName>
</protein>